<proteinExistence type="predicted"/>
<reference evidence="1" key="1">
    <citation type="submission" date="2022-09" db="EMBL/GenBank/DDBJ databases">
        <title>Eubacterium sp. LFL-14 isolated from human feces.</title>
        <authorList>
            <person name="Liu F."/>
        </authorList>
    </citation>
    <scope>NUCLEOTIDE SEQUENCE</scope>
    <source>
        <strain evidence="1">LFL-14</strain>
    </source>
</reference>
<comment type="caution">
    <text evidence="1">The sequence shown here is derived from an EMBL/GenBank/DDBJ whole genome shotgun (WGS) entry which is preliminary data.</text>
</comment>
<keyword evidence="2" id="KW-1185">Reference proteome</keyword>
<organism evidence="1 2">
    <name type="scientific">Eubacterium album</name>
    <dbReference type="NCBI Taxonomy" id="2978477"/>
    <lineage>
        <taxon>Bacteria</taxon>
        <taxon>Bacillati</taxon>
        <taxon>Bacillota</taxon>
        <taxon>Clostridia</taxon>
        <taxon>Eubacteriales</taxon>
        <taxon>Eubacteriaceae</taxon>
        <taxon>Eubacterium</taxon>
    </lineage>
</organism>
<dbReference type="Proteomes" id="UP001431199">
    <property type="component" value="Unassembled WGS sequence"/>
</dbReference>
<sequence>MSIYTLTDAIVIGQGVGANALATLASGLMGCNAGGGSFGVRVECSVFEKYKV</sequence>
<protein>
    <submittedName>
        <fullName evidence="1">Uncharacterized protein</fullName>
    </submittedName>
</protein>
<gene>
    <name evidence="1" type="ORF">N5B56_11320</name>
</gene>
<accession>A0ABT2M2B8</accession>
<name>A0ABT2M2B8_9FIRM</name>
<dbReference type="EMBL" id="JAODBU010000011">
    <property type="protein sequence ID" value="MCT7399669.1"/>
    <property type="molecule type" value="Genomic_DNA"/>
</dbReference>
<dbReference type="RefSeq" id="WP_158562608.1">
    <property type="nucleotide sequence ID" value="NZ_JAODBU010000011.1"/>
</dbReference>
<evidence type="ECO:0000313" key="2">
    <source>
        <dbReference type="Proteomes" id="UP001431199"/>
    </source>
</evidence>
<evidence type="ECO:0000313" key="1">
    <source>
        <dbReference type="EMBL" id="MCT7399669.1"/>
    </source>
</evidence>